<reference evidence="4" key="1">
    <citation type="submission" date="2021-02" db="EMBL/GenBank/DDBJ databases">
        <authorList>
            <person name="Dougan E. K."/>
            <person name="Rhodes N."/>
            <person name="Thang M."/>
            <person name="Chan C."/>
        </authorList>
    </citation>
    <scope>NUCLEOTIDE SEQUENCE</scope>
</reference>
<evidence type="ECO:0000313" key="5">
    <source>
        <dbReference type="Proteomes" id="UP000626109"/>
    </source>
</evidence>
<evidence type="ECO:0000313" key="3">
    <source>
        <dbReference type="EMBL" id="CAE8596013.1"/>
    </source>
</evidence>
<accession>A0A813G5L9</accession>
<dbReference type="Proteomes" id="UP000654075">
    <property type="component" value="Unassembled WGS sequence"/>
</dbReference>
<evidence type="ECO:0000313" key="4">
    <source>
        <dbReference type="EMBL" id="CAE8622218.1"/>
    </source>
</evidence>
<dbReference type="EMBL" id="CAJNNW010000030">
    <property type="protein sequence ID" value="CAE8622218.1"/>
    <property type="molecule type" value="Genomic_DNA"/>
</dbReference>
<evidence type="ECO:0000256" key="1">
    <source>
        <dbReference type="SAM" id="MobiDB-lite"/>
    </source>
</evidence>
<dbReference type="Proteomes" id="UP000626109">
    <property type="component" value="Unassembled WGS sequence"/>
</dbReference>
<feature type="compositionally biased region" description="Basic and acidic residues" evidence="1">
    <location>
        <begin position="48"/>
        <end position="59"/>
    </location>
</feature>
<feature type="region of interest" description="Disordered" evidence="1">
    <location>
        <begin position="41"/>
        <end position="83"/>
    </location>
</feature>
<sequence length="114" mass="12000">MPPTPGRLFALSASWLLVALAPGGPSSTAPLLLAAAVPEVEQQPQQEALERGRSELHEPQEDEAFSGAGPNGGGGGASSRPRPAELHLVTFMNRFHRHFAYLQVSSEAHGLGPQ</sequence>
<keyword evidence="6" id="KW-1185">Reference proteome</keyword>
<name>A0A813G5L9_POLGL</name>
<feature type="non-terminal residue" evidence="4">
    <location>
        <position position="114"/>
    </location>
</feature>
<keyword evidence="2" id="KW-0732">Signal</keyword>
<gene>
    <name evidence="3" type="ORF">PGLA1383_LOCUS14489</name>
    <name evidence="4" type="ORF">PGLA2088_LOCUS41</name>
</gene>
<proteinExistence type="predicted"/>
<feature type="signal peptide" evidence="2">
    <location>
        <begin position="1"/>
        <end position="28"/>
    </location>
</feature>
<protein>
    <submittedName>
        <fullName evidence="4">Uncharacterized protein</fullName>
    </submittedName>
</protein>
<feature type="chain" id="PRO_5036408855" evidence="2">
    <location>
        <begin position="29"/>
        <end position="114"/>
    </location>
</feature>
<organism evidence="4 5">
    <name type="scientific">Polarella glacialis</name>
    <name type="common">Dinoflagellate</name>
    <dbReference type="NCBI Taxonomy" id="89957"/>
    <lineage>
        <taxon>Eukaryota</taxon>
        <taxon>Sar</taxon>
        <taxon>Alveolata</taxon>
        <taxon>Dinophyceae</taxon>
        <taxon>Suessiales</taxon>
        <taxon>Suessiaceae</taxon>
        <taxon>Polarella</taxon>
    </lineage>
</organism>
<dbReference type="EMBL" id="CAJNNV010008281">
    <property type="protein sequence ID" value="CAE8596013.1"/>
    <property type="molecule type" value="Genomic_DNA"/>
</dbReference>
<evidence type="ECO:0000313" key="6">
    <source>
        <dbReference type="Proteomes" id="UP000654075"/>
    </source>
</evidence>
<comment type="caution">
    <text evidence="4">The sequence shown here is derived from an EMBL/GenBank/DDBJ whole genome shotgun (WGS) entry which is preliminary data.</text>
</comment>
<evidence type="ECO:0000256" key="2">
    <source>
        <dbReference type="SAM" id="SignalP"/>
    </source>
</evidence>
<dbReference type="AlphaFoldDB" id="A0A813G5L9"/>